<accession>A0AAD5QQ83</accession>
<dbReference type="EMBL" id="JAHQIW010003882">
    <property type="protein sequence ID" value="KAJ1360493.1"/>
    <property type="molecule type" value="Genomic_DNA"/>
</dbReference>
<evidence type="ECO:0000313" key="2">
    <source>
        <dbReference type="EMBL" id="KAJ1360493.1"/>
    </source>
</evidence>
<gene>
    <name evidence="2" type="ORF">KIN20_019483</name>
</gene>
<name>A0AAD5QQ83_PARTN</name>
<keyword evidence="3" id="KW-1185">Reference proteome</keyword>
<organism evidence="2 3">
    <name type="scientific">Parelaphostrongylus tenuis</name>
    <name type="common">Meningeal worm</name>
    <dbReference type="NCBI Taxonomy" id="148309"/>
    <lineage>
        <taxon>Eukaryota</taxon>
        <taxon>Metazoa</taxon>
        <taxon>Ecdysozoa</taxon>
        <taxon>Nematoda</taxon>
        <taxon>Chromadorea</taxon>
        <taxon>Rhabditida</taxon>
        <taxon>Rhabditina</taxon>
        <taxon>Rhabditomorpha</taxon>
        <taxon>Strongyloidea</taxon>
        <taxon>Metastrongylidae</taxon>
        <taxon>Parelaphostrongylus</taxon>
    </lineage>
</organism>
<reference evidence="2" key="1">
    <citation type="submission" date="2021-06" db="EMBL/GenBank/DDBJ databases">
        <title>Parelaphostrongylus tenuis whole genome reference sequence.</title>
        <authorList>
            <person name="Garwood T.J."/>
            <person name="Larsen P.A."/>
            <person name="Fountain-Jones N.M."/>
            <person name="Garbe J.R."/>
            <person name="Macchietto M.G."/>
            <person name="Kania S.A."/>
            <person name="Gerhold R.W."/>
            <person name="Richards J.E."/>
            <person name="Wolf T.M."/>
        </authorList>
    </citation>
    <scope>NUCLEOTIDE SEQUENCE</scope>
    <source>
        <strain evidence="2">MNPRO001-30</strain>
        <tissue evidence="2">Meninges</tissue>
    </source>
</reference>
<feature type="region of interest" description="Disordered" evidence="1">
    <location>
        <begin position="57"/>
        <end position="93"/>
    </location>
</feature>
<evidence type="ECO:0000313" key="3">
    <source>
        <dbReference type="Proteomes" id="UP001196413"/>
    </source>
</evidence>
<dbReference type="Proteomes" id="UP001196413">
    <property type="component" value="Unassembled WGS sequence"/>
</dbReference>
<sequence>MSMRFITPLQLQLAMLFANIRELAFQRYHVKRKRREALGEGDWEAFENEELETMFQGLALSAGEDTGNESDASIDKSVHTPQGSEDDDDGTDNAQRALLNVDIVVGD</sequence>
<protein>
    <submittedName>
        <fullName evidence="2">Uncharacterized protein</fullName>
    </submittedName>
</protein>
<comment type="caution">
    <text evidence="2">The sequence shown here is derived from an EMBL/GenBank/DDBJ whole genome shotgun (WGS) entry which is preliminary data.</text>
</comment>
<evidence type="ECO:0000256" key="1">
    <source>
        <dbReference type="SAM" id="MobiDB-lite"/>
    </source>
</evidence>
<dbReference type="AlphaFoldDB" id="A0AAD5QQ83"/>
<proteinExistence type="predicted"/>